<dbReference type="Proteomes" id="UP000070598">
    <property type="component" value="Unassembled WGS sequence"/>
</dbReference>
<keyword evidence="7" id="KW-1185">Reference proteome</keyword>
<dbReference type="InterPro" id="IPR012347">
    <property type="entry name" value="Ferritin-like"/>
</dbReference>
<evidence type="ECO:0000313" key="7">
    <source>
        <dbReference type="Proteomes" id="UP000070188"/>
    </source>
</evidence>
<reference evidence="7" key="4">
    <citation type="submission" date="2015-04" db="EMBL/GenBank/DDBJ databases">
        <title>Physiological reanalysis, assessment of diazotrophy, and genome sequences of multiple isolates of Streptomyces thermoautotrophicus.</title>
        <authorList>
            <person name="MacKellar D.C."/>
            <person name="Lieber L."/>
            <person name="Norman J."/>
            <person name="Bolger A."/>
            <person name="Tobin C."/>
            <person name="Murray J.W."/>
            <person name="Chang R."/>
            <person name="Ford T."/>
            <person name="Nguyen P.Q."/>
            <person name="Woodward J."/>
            <person name="Permingeat H."/>
            <person name="Joshi N.S."/>
            <person name="Silver P.A."/>
            <person name="Usadel B."/>
            <person name="Rutherford A.W."/>
            <person name="Friesen M."/>
            <person name="Prell J."/>
        </authorList>
    </citation>
    <scope>NUCLEOTIDE SEQUENCE [LARGE SCALE GENOMIC DNA]</scope>
    <source>
        <strain evidence="7">H1</strain>
    </source>
</reference>
<dbReference type="Proteomes" id="UP000070188">
    <property type="component" value="Unassembled WGS sequence"/>
</dbReference>
<dbReference type="PATRIC" id="fig|1469144.10.peg.3505"/>
<evidence type="ECO:0000256" key="1">
    <source>
        <dbReference type="SAM" id="MobiDB-lite"/>
    </source>
</evidence>
<dbReference type="STRING" id="1469144.LI90_3257"/>
<evidence type="ECO:0000313" key="4">
    <source>
        <dbReference type="EMBL" id="KWX02214.1"/>
    </source>
</evidence>
<evidence type="ECO:0000313" key="8">
    <source>
        <dbReference type="Proteomes" id="UP000070598"/>
    </source>
</evidence>
<dbReference type="EMBL" id="JYIK01001116">
    <property type="protein sequence ID" value="KWX05936.1"/>
    <property type="molecule type" value="Genomic_DNA"/>
</dbReference>
<dbReference type="Gene3D" id="1.20.1260.10">
    <property type="match status" value="1"/>
</dbReference>
<dbReference type="PANTHER" id="PTHR36933">
    <property type="entry name" value="SLL0788 PROTEIN"/>
    <property type="match status" value="1"/>
</dbReference>
<evidence type="ECO:0000313" key="6">
    <source>
        <dbReference type="EMBL" id="KWX05936.1"/>
    </source>
</evidence>
<dbReference type="OrthoDB" id="26872at2"/>
<dbReference type="Proteomes" id="UP000070659">
    <property type="component" value="Unassembled WGS sequence"/>
</dbReference>
<reference evidence="8" key="2">
    <citation type="submission" date="2015-02" db="EMBL/GenBank/DDBJ databases">
        <title>Physiological reanalysis, assessment of diazotrophy, and genome sequences of multiple isolates of Streptomyces thermoautotrophicus.</title>
        <authorList>
            <person name="MacKellar D.C."/>
            <person name="Lieber L."/>
            <person name="Norman J."/>
            <person name="Bolger A."/>
            <person name="Tobin C."/>
            <person name="Murray J.W."/>
            <person name="Friesen M."/>
            <person name="Prell J."/>
        </authorList>
    </citation>
    <scope>NUCLEOTIDE SEQUENCE [LARGE SCALE GENOMIC DNA]</scope>
    <source>
        <strain evidence="8">UBT1</strain>
    </source>
</reference>
<sequence>MGWGARRTVAVIALLLLLTGCGGRAAEEPAPAKPAGHNAQDVAFARGLIAHQQRTIEMARLADKHAANPEVRELAEELEISQRREMAVVTGWLESWGESPQPASDDAGGAPGVMSEDDVRTLGEARGTEFDWLFLSMMIEHDLGAVTLARQQVEHGQNADAVALARTIEKSRNEEIAKMQKLLGNS</sequence>
<feature type="domain" description="DUF305" evidence="3">
    <location>
        <begin position="41"/>
        <end position="183"/>
    </location>
</feature>
<dbReference type="EMBL" id="LAXD01000001">
    <property type="protein sequence ID" value="KWX02214.1"/>
    <property type="molecule type" value="Genomic_DNA"/>
</dbReference>
<keyword evidence="4" id="KW-0449">Lipoprotein</keyword>
<accession>A0A132MZU1</accession>
<dbReference type="PROSITE" id="PS51257">
    <property type="entry name" value="PROKAR_LIPOPROTEIN"/>
    <property type="match status" value="1"/>
</dbReference>
<comment type="caution">
    <text evidence="5">The sequence shown here is derived from an EMBL/GenBank/DDBJ whole genome shotgun (WGS) entry which is preliminary data.</text>
</comment>
<evidence type="ECO:0000313" key="9">
    <source>
        <dbReference type="Proteomes" id="UP000070659"/>
    </source>
</evidence>
<evidence type="ECO:0000313" key="5">
    <source>
        <dbReference type="EMBL" id="KWX03411.1"/>
    </source>
</evidence>
<evidence type="ECO:0000259" key="3">
    <source>
        <dbReference type="Pfam" id="PF03713"/>
    </source>
</evidence>
<organism evidence="5 9">
    <name type="scientific">Carbonactinospora thermoautotrophica</name>
    <dbReference type="NCBI Taxonomy" id="1469144"/>
    <lineage>
        <taxon>Bacteria</taxon>
        <taxon>Bacillati</taxon>
        <taxon>Actinomycetota</taxon>
        <taxon>Actinomycetes</taxon>
        <taxon>Kitasatosporales</taxon>
        <taxon>Carbonactinosporaceae</taxon>
        <taxon>Carbonactinospora</taxon>
    </lineage>
</organism>
<dbReference type="AlphaFoldDB" id="A0A132MZU1"/>
<reference evidence="4" key="3">
    <citation type="submission" date="2015-04" db="EMBL/GenBank/DDBJ databases">
        <title>Physiological reanalysis, assessment of diazotrophy, and genome sequences of multiple isolates of Streptomyces thermoautotrophicus.</title>
        <authorList>
            <person name="MacKellar D.C."/>
            <person name="Lieber L."/>
            <person name="Norman J."/>
            <person name="Bolger A."/>
            <person name="Tobin C."/>
            <person name="Murray J.W."/>
            <person name="Woodward J."/>
            <person name="Friesen M."/>
            <person name="Prell J."/>
        </authorList>
    </citation>
    <scope>NUCLEOTIDE SEQUENCE [LARGE SCALE GENOMIC DNA]</scope>
    <source>
        <strain evidence="4">H1</strain>
    </source>
</reference>
<dbReference type="PANTHER" id="PTHR36933:SF1">
    <property type="entry name" value="SLL0788 PROTEIN"/>
    <property type="match status" value="1"/>
</dbReference>
<gene>
    <name evidence="4" type="ORF">LI90_3257</name>
    <name evidence="5" type="ORF">TH66_10805</name>
    <name evidence="6" type="ORF">TR74_23285</name>
</gene>
<dbReference type="Pfam" id="PF03713">
    <property type="entry name" value="DUF305"/>
    <property type="match status" value="1"/>
</dbReference>
<proteinExistence type="predicted"/>
<dbReference type="RefSeq" id="WP_066889103.1">
    <property type="nucleotide sequence ID" value="NZ_CP171739.1"/>
</dbReference>
<keyword evidence="2" id="KW-0732">Signal</keyword>
<name>A0A132MZU1_9ACTN</name>
<feature type="region of interest" description="Disordered" evidence="1">
    <location>
        <begin position="96"/>
        <end position="115"/>
    </location>
</feature>
<evidence type="ECO:0000256" key="2">
    <source>
        <dbReference type="SAM" id="SignalP"/>
    </source>
</evidence>
<dbReference type="EMBL" id="JYIJ01000017">
    <property type="protein sequence ID" value="KWX03411.1"/>
    <property type="molecule type" value="Genomic_DNA"/>
</dbReference>
<feature type="chain" id="PRO_5010447081" evidence="2">
    <location>
        <begin position="26"/>
        <end position="186"/>
    </location>
</feature>
<protein>
    <submittedName>
        <fullName evidence="4">Putative lipoprotein</fullName>
    </submittedName>
</protein>
<feature type="signal peptide" evidence="2">
    <location>
        <begin position="1"/>
        <end position="25"/>
    </location>
</feature>
<reference evidence="5 9" key="1">
    <citation type="submission" date="2015-02" db="EMBL/GenBank/DDBJ databases">
        <title>Physiological reanalysis, assessment of diazotrophy, and genome sequences of multiple isolates of Streptomyces thermoautotrophicus.</title>
        <authorList>
            <person name="MacKellar D.C."/>
            <person name="Lieber L."/>
            <person name="Norman J."/>
            <person name="Bolger A."/>
            <person name="Tobin C."/>
            <person name="Murray J.W."/>
            <person name="Prell J."/>
        </authorList>
    </citation>
    <scope>NUCLEOTIDE SEQUENCE [LARGE SCALE GENOMIC DNA]</scope>
    <source>
        <strain evidence="5 9">UBT1</strain>
    </source>
</reference>
<dbReference type="InterPro" id="IPR005183">
    <property type="entry name" value="DUF305_CopM-like"/>
</dbReference>